<evidence type="ECO:0000256" key="1">
    <source>
        <dbReference type="SAM" id="MobiDB-lite"/>
    </source>
</evidence>
<proteinExistence type="predicted"/>
<feature type="compositionally biased region" description="Low complexity" evidence="1">
    <location>
        <begin position="11"/>
        <end position="24"/>
    </location>
</feature>
<feature type="compositionally biased region" description="Basic and acidic residues" evidence="1">
    <location>
        <begin position="242"/>
        <end position="255"/>
    </location>
</feature>
<comment type="caution">
    <text evidence="2">The sequence shown here is derived from an EMBL/GenBank/DDBJ whole genome shotgun (WGS) entry which is preliminary data.</text>
</comment>
<dbReference type="PANTHER" id="PTHR33871">
    <property type="entry name" value="OS05G0503100 PROTEIN-RELATED"/>
    <property type="match status" value="1"/>
</dbReference>
<feature type="region of interest" description="Disordered" evidence="1">
    <location>
        <begin position="1"/>
        <end position="329"/>
    </location>
</feature>
<feature type="non-terminal residue" evidence="2">
    <location>
        <position position="1"/>
    </location>
</feature>
<organism evidence="2 3">
    <name type="scientific">Eragrostis curvula</name>
    <name type="common">weeping love grass</name>
    <dbReference type="NCBI Taxonomy" id="38414"/>
    <lineage>
        <taxon>Eukaryota</taxon>
        <taxon>Viridiplantae</taxon>
        <taxon>Streptophyta</taxon>
        <taxon>Embryophyta</taxon>
        <taxon>Tracheophyta</taxon>
        <taxon>Spermatophyta</taxon>
        <taxon>Magnoliopsida</taxon>
        <taxon>Liliopsida</taxon>
        <taxon>Poales</taxon>
        <taxon>Poaceae</taxon>
        <taxon>PACMAD clade</taxon>
        <taxon>Chloridoideae</taxon>
        <taxon>Eragrostideae</taxon>
        <taxon>Eragrostidinae</taxon>
        <taxon>Eragrostis</taxon>
    </lineage>
</organism>
<keyword evidence="3" id="KW-1185">Reference proteome</keyword>
<dbReference type="PANTHER" id="PTHR33871:SF8">
    <property type="entry name" value="OS03G0582800 PROTEIN"/>
    <property type="match status" value="1"/>
</dbReference>
<feature type="compositionally biased region" description="Basic and acidic residues" evidence="1">
    <location>
        <begin position="284"/>
        <end position="302"/>
    </location>
</feature>
<accession>A0A5J9SY23</accession>
<evidence type="ECO:0000313" key="3">
    <source>
        <dbReference type="Proteomes" id="UP000324897"/>
    </source>
</evidence>
<sequence>MGSCVSKKAARAGAAREAGKVAARLPPAKEHALSPVVEEEEEEEVKEVVLSETPAPRSPPEPVKKRQELSSPEEEEACSGSESASVAKEKAMAKAGGGGGDELQEEVVKRAIVDAPEKAHCRARRTEPAPDQETKPKPKQPGNGRARSPSPSSAHRRQHQQQQNQAPPPPAPSRPRREPAVVSAFGCRSGRFSPSAARRAAESAVRRSHSAREADMALPAKRCLSASINGGHGSGGSGVLISRRDPGERSGRRSDSPTASKRPSPAPSPVHRQAARENLSSTPERSRPRVRDNAHDAGRGGDEQTALAGGPTGGGERKKAEEGVLGQNPSVAMECFIFL</sequence>
<reference evidence="2 3" key="1">
    <citation type="journal article" date="2019" name="Sci. Rep.">
        <title>A high-quality genome of Eragrostis curvula grass provides insights into Poaceae evolution and supports new strategies to enhance forage quality.</title>
        <authorList>
            <person name="Carballo J."/>
            <person name="Santos B.A.C.M."/>
            <person name="Zappacosta D."/>
            <person name="Garbus I."/>
            <person name="Selva J.P."/>
            <person name="Gallo C.A."/>
            <person name="Diaz A."/>
            <person name="Albertini E."/>
            <person name="Caccamo M."/>
            <person name="Echenique V."/>
        </authorList>
    </citation>
    <scope>NUCLEOTIDE SEQUENCE [LARGE SCALE GENOMIC DNA]</scope>
    <source>
        <strain evidence="3">cv. Victoria</strain>
        <tissue evidence="2">Leaf</tissue>
    </source>
</reference>
<feature type="compositionally biased region" description="Basic and acidic residues" evidence="1">
    <location>
        <begin position="199"/>
        <end position="215"/>
    </location>
</feature>
<dbReference type="EMBL" id="RWGY01000136">
    <property type="protein sequence ID" value="TVU03867.1"/>
    <property type="molecule type" value="Genomic_DNA"/>
</dbReference>
<dbReference type="Proteomes" id="UP000324897">
    <property type="component" value="Unassembled WGS sequence"/>
</dbReference>
<feature type="compositionally biased region" description="Basic and acidic residues" evidence="1">
    <location>
        <begin position="106"/>
        <end position="136"/>
    </location>
</feature>
<dbReference type="Gramene" id="TVU03867">
    <property type="protein sequence ID" value="TVU03867"/>
    <property type="gene ID" value="EJB05_50580"/>
</dbReference>
<dbReference type="AlphaFoldDB" id="A0A5J9SY23"/>
<gene>
    <name evidence="2" type="ORF">EJB05_50580</name>
</gene>
<feature type="compositionally biased region" description="Low complexity" evidence="1">
    <location>
        <begin position="188"/>
        <end position="198"/>
    </location>
</feature>
<evidence type="ECO:0000313" key="2">
    <source>
        <dbReference type="EMBL" id="TVU03867.1"/>
    </source>
</evidence>
<dbReference type="OrthoDB" id="691378at2759"/>
<name>A0A5J9SY23_9POAL</name>
<protein>
    <submittedName>
        <fullName evidence="2">Uncharacterized protein</fullName>
    </submittedName>
</protein>